<evidence type="ECO:0000256" key="1">
    <source>
        <dbReference type="SAM" id="MobiDB-lite"/>
    </source>
</evidence>
<sequence length="403" mass="42671">MEHLQFEVLGSLKVPPAWSPEQDNAYPFRFWLTDVTTWAAAAARDVKPEQPGPAVALRLGGAAHSLTSFAPLGEESELRATQNWLGFTRRGPENIDQTLSRFEVVRRRAATLGNFAMGPQGLNPIGRDSNVVKCMAKGCESEFHLIKDCPRKQGKGGSFITDGARPLTGAGAGAPWIGFNTGSAPSGPPSATPAHGAGSVIFFATDNAVPMALESSASVAGAKCFTGVAIALAQPSGSASSESGGPAFPTMNVPTFESIAKVPGLDRAGANYGRDQILGIRSPTGGCCIGADTYGFRHLRDKQDSFSIDLVEKAPGDAENPAIEVELEIDLSTLDPGAESHFIGDGDSVGCAKVQDCAEGTKYDMKETESRIPKDEETVEQDEIEREGHDEQRRVDFTDKGDS</sequence>
<gene>
    <name evidence="2" type="ORF">PCOR1329_LOCUS42502</name>
</gene>
<evidence type="ECO:0000313" key="3">
    <source>
        <dbReference type="Proteomes" id="UP001189429"/>
    </source>
</evidence>
<organism evidence="2 3">
    <name type="scientific">Prorocentrum cordatum</name>
    <dbReference type="NCBI Taxonomy" id="2364126"/>
    <lineage>
        <taxon>Eukaryota</taxon>
        <taxon>Sar</taxon>
        <taxon>Alveolata</taxon>
        <taxon>Dinophyceae</taxon>
        <taxon>Prorocentrales</taxon>
        <taxon>Prorocentraceae</taxon>
        <taxon>Prorocentrum</taxon>
    </lineage>
</organism>
<keyword evidence="3" id="KW-1185">Reference proteome</keyword>
<name>A0ABN9TUL5_9DINO</name>
<evidence type="ECO:0000313" key="2">
    <source>
        <dbReference type="EMBL" id="CAK0849928.1"/>
    </source>
</evidence>
<dbReference type="Proteomes" id="UP001189429">
    <property type="component" value="Unassembled WGS sequence"/>
</dbReference>
<dbReference type="EMBL" id="CAUYUJ010015105">
    <property type="protein sequence ID" value="CAK0849928.1"/>
    <property type="molecule type" value="Genomic_DNA"/>
</dbReference>
<protein>
    <submittedName>
        <fullName evidence="2">Uncharacterized protein</fullName>
    </submittedName>
</protein>
<comment type="caution">
    <text evidence="2">The sequence shown here is derived from an EMBL/GenBank/DDBJ whole genome shotgun (WGS) entry which is preliminary data.</text>
</comment>
<proteinExistence type="predicted"/>
<feature type="compositionally biased region" description="Basic and acidic residues" evidence="1">
    <location>
        <begin position="363"/>
        <end position="376"/>
    </location>
</feature>
<feature type="region of interest" description="Disordered" evidence="1">
    <location>
        <begin position="363"/>
        <end position="403"/>
    </location>
</feature>
<reference evidence="2" key="1">
    <citation type="submission" date="2023-10" db="EMBL/GenBank/DDBJ databases">
        <authorList>
            <person name="Chen Y."/>
            <person name="Shah S."/>
            <person name="Dougan E. K."/>
            <person name="Thang M."/>
            <person name="Chan C."/>
        </authorList>
    </citation>
    <scope>NUCLEOTIDE SEQUENCE [LARGE SCALE GENOMIC DNA]</scope>
</reference>
<feature type="compositionally biased region" description="Basic and acidic residues" evidence="1">
    <location>
        <begin position="386"/>
        <end position="403"/>
    </location>
</feature>
<accession>A0ABN9TUL5</accession>